<dbReference type="Pfam" id="PF21058">
    <property type="entry name" value="Stereocilin"/>
    <property type="match status" value="1"/>
</dbReference>
<keyword evidence="2" id="KW-0325">Glycoprotein</keyword>
<evidence type="ECO:0000256" key="2">
    <source>
        <dbReference type="ARBA" id="ARBA00023180"/>
    </source>
</evidence>
<name>A0ABR0YR13_HUSHU</name>
<proteinExistence type="predicted"/>
<evidence type="ECO:0000256" key="1">
    <source>
        <dbReference type="ARBA" id="ARBA00022729"/>
    </source>
</evidence>
<reference evidence="4 5" key="1">
    <citation type="submission" date="2021-05" db="EMBL/GenBank/DDBJ databases">
        <authorList>
            <person name="Zahm M."/>
            <person name="Klopp C."/>
            <person name="Cabau C."/>
            <person name="Kuhl H."/>
            <person name="Suciu R."/>
            <person name="Ciorpac M."/>
            <person name="Holostenco D."/>
            <person name="Gessner J."/>
            <person name="Wuertz S."/>
            <person name="Hohne C."/>
            <person name="Stock M."/>
            <person name="Gislard M."/>
            <person name="Lluch J."/>
            <person name="Milhes M."/>
            <person name="Lampietro C."/>
            <person name="Lopez Roques C."/>
            <person name="Donnadieu C."/>
            <person name="Du K."/>
            <person name="Schartl M."/>
            <person name="Guiguen Y."/>
        </authorList>
    </citation>
    <scope>NUCLEOTIDE SEQUENCE [LARGE SCALE GENOMIC DNA]</scope>
    <source>
        <strain evidence="4">Hh-F2</strain>
        <tissue evidence="4">Blood</tissue>
    </source>
</reference>
<sequence>MPDTSTVFEGCDQYNFTAFNETLCTKLPQNRLNSTVLRSVCSAMDSLTASQVSRVASNGCARANQVSSFFQALLESYASPCEPRSKVTRSVSESQLSLSDLVCLYDIWTNSDSVDPASVALCSENDQESFVLAVCYNGKLLDILIKDNDWLFAYCSNFSDAFTIVSVYNWCTYSSWVSDQIDVTLVAFCWNNDRAQFEKLLCEDLGLFLQIMSNPENNWIVANCTPAEEPFDIAIVDNVDQWCSVFSSASFCQYGQWAETVVDPSIVALCWDQDQLSFSKNVCCNMDLLEKMTQDPQNEWLLTVCRGNSSETANETKEVLELVCRYSEWTDPAGIDMTDIAVCSEFDTVSSALRKAANNIVALLVTLEESQLVSLQVTENIRLSVLQSVMDYLKHEESFTNKRELLQCFGNLLMNLMQTGREVSDGNFFLIKEYFQLPIKDLKPILMPVEIKAGRQILQYLNRNWAALKLSDRYLQTMASVFFQKYMSIDSTIFLEFGQLLPYFSVLEISSLPGLQNNKAALVSINQIFHKLTLDQRREFGKWFGSSTQFLNVTQWPMSAIQDAGSLLAYLPFEKFKTLSAAQMFFGLDILLNNTLTGLQRRFIAQSILKTYHNLTAPDFRRLGNLTCLANTADLLVYMQTPALDAIKLNIQDCVRLGSVVPSEMVFSLLVERAVLAEPGSLSPEQLYHLAVIMPSLGIPFINQLLPSQVQAALPALSSVDFSPAQQVLPEMLASLGTLISGVKAETLRVLPTDTLLTALPNITLQRSRLSPAQHTAITTKLWGSNQVTGWLGALDPLLPETPLLSVRSRLTPLLSNLSTVSHRAWNTQQAKLLFRESLKAFSDIREDGFLSLGMISQGVDCETLKRRFLSSSSSVISRILLFLHGLPAQLHSSLKKCITNESYNFSFSAGLLEEMGAQVAVELPVSIIKRFPVDMMETFRRIIVNAPEYFLRLPSIKQSLLVDKVVQRLV</sequence>
<dbReference type="EMBL" id="JAHFZB010000024">
    <property type="protein sequence ID" value="KAK6474998.1"/>
    <property type="molecule type" value="Genomic_DNA"/>
</dbReference>
<keyword evidence="1" id="KW-0732">Signal</keyword>
<evidence type="ECO:0000259" key="3">
    <source>
        <dbReference type="Pfam" id="PF21058"/>
    </source>
</evidence>
<dbReference type="PANTHER" id="PTHR23412:SF19">
    <property type="entry name" value="STEREOCILIN 1"/>
    <property type="match status" value="1"/>
</dbReference>
<dbReference type="InterPro" id="IPR026664">
    <property type="entry name" value="Stereocilin-rel"/>
</dbReference>
<evidence type="ECO:0000313" key="5">
    <source>
        <dbReference type="Proteomes" id="UP001369086"/>
    </source>
</evidence>
<organism evidence="4 5">
    <name type="scientific">Huso huso</name>
    <name type="common">Beluga</name>
    <name type="synonym">Acipenser huso</name>
    <dbReference type="NCBI Taxonomy" id="61971"/>
    <lineage>
        <taxon>Eukaryota</taxon>
        <taxon>Metazoa</taxon>
        <taxon>Chordata</taxon>
        <taxon>Craniata</taxon>
        <taxon>Vertebrata</taxon>
        <taxon>Euteleostomi</taxon>
        <taxon>Actinopterygii</taxon>
        <taxon>Chondrostei</taxon>
        <taxon>Acipenseriformes</taxon>
        <taxon>Acipenseridae</taxon>
        <taxon>Huso</taxon>
    </lineage>
</organism>
<feature type="domain" description="Stereocilin LRR" evidence="3">
    <location>
        <begin position="376"/>
        <end position="757"/>
    </location>
</feature>
<evidence type="ECO:0000313" key="4">
    <source>
        <dbReference type="EMBL" id="KAK6474998.1"/>
    </source>
</evidence>
<keyword evidence="5" id="KW-1185">Reference proteome</keyword>
<gene>
    <name evidence="4" type="ORF">HHUSO_G24394</name>
</gene>
<accession>A0ABR0YR13</accession>
<protein>
    <submittedName>
        <fullName evidence="4">Stereocilin-like</fullName>
    </submittedName>
</protein>
<dbReference type="InterPro" id="IPR048992">
    <property type="entry name" value="Stereocilin_LRR"/>
</dbReference>
<dbReference type="PANTHER" id="PTHR23412">
    <property type="entry name" value="STEREOCILIN RELATED"/>
    <property type="match status" value="1"/>
</dbReference>
<dbReference type="Proteomes" id="UP001369086">
    <property type="component" value="Unassembled WGS sequence"/>
</dbReference>
<comment type="caution">
    <text evidence="4">The sequence shown here is derived from an EMBL/GenBank/DDBJ whole genome shotgun (WGS) entry which is preliminary data.</text>
</comment>